<name>A0ABQ1LLU4_9BACT</name>
<dbReference type="PANTHER" id="PTHR30026:SF20">
    <property type="entry name" value="OUTER MEMBRANE PROTEIN TOLC"/>
    <property type="match status" value="1"/>
</dbReference>
<comment type="similarity">
    <text evidence="2">Belongs to the outer membrane factor (OMF) (TC 1.B.17) family.</text>
</comment>
<evidence type="ECO:0000313" key="9">
    <source>
        <dbReference type="Proteomes" id="UP000636010"/>
    </source>
</evidence>
<comment type="caution">
    <text evidence="8">The sequence shown here is derived from an EMBL/GenBank/DDBJ whole genome shotgun (WGS) entry which is preliminary data.</text>
</comment>
<evidence type="ECO:0000256" key="7">
    <source>
        <dbReference type="ARBA" id="ARBA00023237"/>
    </source>
</evidence>
<dbReference type="Gene3D" id="1.20.1600.10">
    <property type="entry name" value="Outer membrane efflux proteins (OEP)"/>
    <property type="match status" value="1"/>
</dbReference>
<dbReference type="InterPro" id="IPR003423">
    <property type="entry name" value="OMP_efflux"/>
</dbReference>
<keyword evidence="7" id="KW-0998">Cell outer membrane</keyword>
<evidence type="ECO:0000256" key="6">
    <source>
        <dbReference type="ARBA" id="ARBA00023136"/>
    </source>
</evidence>
<evidence type="ECO:0008006" key="10">
    <source>
        <dbReference type="Google" id="ProtNLM"/>
    </source>
</evidence>
<evidence type="ECO:0000256" key="4">
    <source>
        <dbReference type="ARBA" id="ARBA00022452"/>
    </source>
</evidence>
<keyword evidence="4" id="KW-1134">Transmembrane beta strand</keyword>
<evidence type="ECO:0000256" key="1">
    <source>
        <dbReference type="ARBA" id="ARBA00004442"/>
    </source>
</evidence>
<evidence type="ECO:0000313" key="8">
    <source>
        <dbReference type="EMBL" id="GGC26506.1"/>
    </source>
</evidence>
<keyword evidence="5" id="KW-0812">Transmembrane</keyword>
<accession>A0ABQ1LLU4</accession>
<organism evidence="8 9">
    <name type="scientific">Marivirga lumbricoides</name>
    <dbReference type="NCBI Taxonomy" id="1046115"/>
    <lineage>
        <taxon>Bacteria</taxon>
        <taxon>Pseudomonadati</taxon>
        <taxon>Bacteroidota</taxon>
        <taxon>Cytophagia</taxon>
        <taxon>Cytophagales</taxon>
        <taxon>Marivirgaceae</taxon>
        <taxon>Marivirga</taxon>
    </lineage>
</organism>
<proteinExistence type="inferred from homology"/>
<keyword evidence="6" id="KW-0472">Membrane</keyword>
<dbReference type="Proteomes" id="UP000636010">
    <property type="component" value="Unassembled WGS sequence"/>
</dbReference>
<sequence>MTKNQLLIVLFIWSVESFMYFPAKSQIIQSDSLNLKDAIELGLENSRELKKAVLDEESAELLKKEVRGSGLPQLNAYGNYNNFIEVYPQAVPSGLFGPGTPGEVDVIALGVPQSLQAGIQANQLLYSSSFFIGLKAAKTSEEFYRLLSSQSEEEVIYDISMAFLGTVQLSLHRENLLANIDQLTGLEKIVTAQVENDLARSVDLKRIKVSLSSLNSELENLDVSIFQNKSYLKLLMGVPQETDFELKKSEIISEMLPLTYSVDRLDLTERKDLQVLEMQSTLLDFEYKNTKANLHPNLVAFADYNTNSFATEFDYLSESKNWYQGFLIGLKLQVPLFDGFVTRSKAQQVKVKKLQLQQDYSLAKDAARMEYDNANKKYYNSIRTLKSLEENLSLANEVLDETQLLYKESLSPLTEVLDAESAQRQARTNYNNQIVQVKIAQIEILKSTGKIKEIIL</sequence>
<evidence type="ECO:0000256" key="3">
    <source>
        <dbReference type="ARBA" id="ARBA00022448"/>
    </source>
</evidence>
<dbReference type="InterPro" id="IPR051906">
    <property type="entry name" value="TolC-like"/>
</dbReference>
<dbReference type="EMBL" id="BMEC01000003">
    <property type="protein sequence ID" value="GGC26506.1"/>
    <property type="molecule type" value="Genomic_DNA"/>
</dbReference>
<dbReference type="SUPFAM" id="SSF56954">
    <property type="entry name" value="Outer membrane efflux proteins (OEP)"/>
    <property type="match status" value="1"/>
</dbReference>
<comment type="subcellular location">
    <subcellularLocation>
        <location evidence="1">Cell outer membrane</location>
    </subcellularLocation>
</comment>
<protein>
    <recommendedName>
        <fullName evidence="10">TolC family protein</fullName>
    </recommendedName>
</protein>
<keyword evidence="3" id="KW-0813">Transport</keyword>
<dbReference type="RefSeq" id="WP_188460827.1">
    <property type="nucleotide sequence ID" value="NZ_BAABHU010000003.1"/>
</dbReference>
<evidence type="ECO:0000256" key="5">
    <source>
        <dbReference type="ARBA" id="ARBA00022692"/>
    </source>
</evidence>
<reference evidence="9" key="1">
    <citation type="journal article" date="2019" name="Int. J. Syst. Evol. Microbiol.">
        <title>The Global Catalogue of Microorganisms (GCM) 10K type strain sequencing project: providing services to taxonomists for standard genome sequencing and annotation.</title>
        <authorList>
            <consortium name="The Broad Institute Genomics Platform"/>
            <consortium name="The Broad Institute Genome Sequencing Center for Infectious Disease"/>
            <person name="Wu L."/>
            <person name="Ma J."/>
        </authorList>
    </citation>
    <scope>NUCLEOTIDE SEQUENCE [LARGE SCALE GENOMIC DNA]</scope>
    <source>
        <strain evidence="9">CGMCC 1.10832</strain>
    </source>
</reference>
<keyword evidence="9" id="KW-1185">Reference proteome</keyword>
<dbReference type="Pfam" id="PF02321">
    <property type="entry name" value="OEP"/>
    <property type="match status" value="1"/>
</dbReference>
<evidence type="ECO:0000256" key="2">
    <source>
        <dbReference type="ARBA" id="ARBA00007613"/>
    </source>
</evidence>
<gene>
    <name evidence="8" type="ORF">GCM10011506_09910</name>
</gene>
<dbReference type="PANTHER" id="PTHR30026">
    <property type="entry name" value="OUTER MEMBRANE PROTEIN TOLC"/>
    <property type="match status" value="1"/>
</dbReference>